<sequence>MKKIAEKWYLVLIIGFLVFAALVFGIFGKGSIISVHDNLDLFVAQFQMLKNTGAFWKHGVEVPFLGGISRDVLPSEFSLYSLLYMILPSYYAYVAGYLLKIVIGTFSMVLLARDLFKDQYGESKPVIFLAGFAYGILNVFPAFGIPFASVPLVVYLLRKIYRSPSAGWYLLLFLYPLLSYFSYFGLFILGYLAIAFVILWIRDRKFPFRMILSLIVLSAGYILFEYRLFGTMLFGSEETIRSTMEAGSFTGGEIVKTMVDGFRQGMFHAESIHTYLVMPVCLLYFLFLNVSYIRKGNTKGIFHDGYNLLMVLLVFNSVVYGIYYLEPFRSLIEKIVPPLKGWQFNRTIFFNPFVWYLAFLVVLVRLYQEKKKWLCVLTDLLAVAAVLLIVFSGTRYNDLYHTCVAKAYEILKGKESNDLSYGEFYSEELFAKAKEDIGYNGEWSAAYGFHPAILEYNGISTLDGYLGFYSQDYKDRFRKVIAPALSQNAASAEYFDTWGARAYLYSPTENSLVMAVRDYHVEDESLAIDVDAFKALSGRYLFSRICISNAEEEGFTLIGTYTDESSPYTLYVYRTTTLYQSNNWSEVPFAERDLTYDKDVIYETADHLEELAKEAVRQEENQETVVLQEEKALSLYESLLDGCIRVRTCNSLSQIRYDMDVRDEENASLQEQQYEDAVDITDRVYAAMAQICNSPYKEIFSEVFTESEISSLQDYEEMTEQEKDLILKENSLQQEYNEALLDDYDAEKNSVIGEIYCELVSVRDQLAREYEYDNYAEYAYGGLYLRDYDTADAKALFKQVKKEVMPWLIEIESLYYEMDDSALEELNDSPAAERLSAVQKYIGELDPEMEEAFDHMLAYDLYDMDAGESKAQTGYTIELPWYGDAFIFDAPYGTCQDYVTTIHEFGHYNYAVHKKSNPLFVVNNMDLCEIHSQGLEMLFYDYDQDMIQGEAGDMFRLQDVVQLAEQTANACMLAEFEICVYENPDMTREEMNKLYCNLAREYGMAVNDPDIQELYSWVDIPHLFMQPCYYLGYGTSAFTSLDLFALAGEDREAAVDKYLELTAVSAETPYCEAVQKVGLRDIFEKGVPGEILKEVNNRLKKDYEQ</sequence>
<accession>A0ABT2T0W2</accession>
<feature type="transmembrane region" description="Helical" evidence="1">
    <location>
        <begin position="177"/>
        <end position="199"/>
    </location>
</feature>
<dbReference type="Gene3D" id="1.10.1370.30">
    <property type="match status" value="1"/>
</dbReference>
<feature type="transmembrane region" description="Helical" evidence="1">
    <location>
        <begin position="305"/>
        <end position="325"/>
    </location>
</feature>
<dbReference type="Pfam" id="PF19510">
    <property type="entry name" value="DUF6044"/>
    <property type="match status" value="1"/>
</dbReference>
<feature type="transmembrane region" description="Helical" evidence="1">
    <location>
        <begin position="7"/>
        <end position="27"/>
    </location>
</feature>
<feature type="transmembrane region" description="Helical" evidence="1">
    <location>
        <begin position="206"/>
        <end position="224"/>
    </location>
</feature>
<keyword evidence="3" id="KW-1185">Reference proteome</keyword>
<dbReference type="RefSeq" id="WP_262573866.1">
    <property type="nucleotide sequence ID" value="NZ_JAOQKJ010000003.1"/>
</dbReference>
<evidence type="ECO:0000313" key="2">
    <source>
        <dbReference type="EMBL" id="MCU6743893.1"/>
    </source>
</evidence>
<gene>
    <name evidence="2" type="ORF">OCV77_05195</name>
</gene>
<evidence type="ECO:0000313" key="3">
    <source>
        <dbReference type="Proteomes" id="UP001652432"/>
    </source>
</evidence>
<feature type="transmembrane region" description="Helical" evidence="1">
    <location>
        <begin position="90"/>
        <end position="111"/>
    </location>
</feature>
<evidence type="ECO:0000256" key="1">
    <source>
        <dbReference type="SAM" id="Phobius"/>
    </source>
</evidence>
<keyword evidence="1" id="KW-0812">Transmembrane</keyword>
<feature type="transmembrane region" description="Helical" evidence="1">
    <location>
        <begin position="132"/>
        <end position="157"/>
    </location>
</feature>
<dbReference type="Proteomes" id="UP001652432">
    <property type="component" value="Unassembled WGS sequence"/>
</dbReference>
<reference evidence="2 3" key="1">
    <citation type="journal article" date="2021" name="ISME Commun">
        <title>Automated analysis of genomic sequences facilitates high-throughput and comprehensive description of bacteria.</title>
        <authorList>
            <person name="Hitch T.C.A."/>
        </authorList>
    </citation>
    <scope>NUCLEOTIDE SEQUENCE [LARGE SCALE GENOMIC DNA]</scope>
    <source>
        <strain evidence="2 3">Sanger_18</strain>
    </source>
</reference>
<proteinExistence type="predicted"/>
<feature type="transmembrane region" description="Helical" evidence="1">
    <location>
        <begin position="272"/>
        <end position="293"/>
    </location>
</feature>
<keyword evidence="1" id="KW-0472">Membrane</keyword>
<feature type="transmembrane region" description="Helical" evidence="1">
    <location>
        <begin position="348"/>
        <end position="367"/>
    </location>
</feature>
<protein>
    <submittedName>
        <fullName evidence="2">DUF6044 family protein</fullName>
    </submittedName>
</protein>
<keyword evidence="1" id="KW-1133">Transmembrane helix</keyword>
<feature type="transmembrane region" description="Helical" evidence="1">
    <location>
        <begin position="374"/>
        <end position="393"/>
    </location>
</feature>
<dbReference type="InterPro" id="IPR046107">
    <property type="entry name" value="DUF6044"/>
</dbReference>
<dbReference type="EMBL" id="JAOQKJ010000003">
    <property type="protein sequence ID" value="MCU6743893.1"/>
    <property type="molecule type" value="Genomic_DNA"/>
</dbReference>
<organism evidence="2 3">
    <name type="scientific">Suilimivivens aceti</name>
    <dbReference type="NCBI Taxonomy" id="2981774"/>
    <lineage>
        <taxon>Bacteria</taxon>
        <taxon>Bacillati</taxon>
        <taxon>Bacillota</taxon>
        <taxon>Clostridia</taxon>
        <taxon>Lachnospirales</taxon>
        <taxon>Lachnospiraceae</taxon>
        <taxon>Suilimivivens</taxon>
    </lineage>
</organism>
<name>A0ABT2T0W2_9FIRM</name>
<dbReference type="SUPFAM" id="SSF55486">
    <property type="entry name" value="Metalloproteases ('zincins'), catalytic domain"/>
    <property type="match status" value="1"/>
</dbReference>
<comment type="caution">
    <text evidence="2">The sequence shown here is derived from an EMBL/GenBank/DDBJ whole genome shotgun (WGS) entry which is preliminary data.</text>
</comment>